<gene>
    <name evidence="2" type="ORF">Rt10032_c01g0561</name>
</gene>
<feature type="region of interest" description="Disordered" evidence="1">
    <location>
        <begin position="77"/>
        <end position="170"/>
    </location>
</feature>
<name>A0A511KAT3_RHOTO</name>
<protein>
    <submittedName>
        <fullName evidence="2">Uncharacterized protein</fullName>
    </submittedName>
</protein>
<dbReference type="EMBL" id="BJWK01000001">
    <property type="protein sequence ID" value="GEM06544.1"/>
    <property type="molecule type" value="Genomic_DNA"/>
</dbReference>
<accession>A0A511KAT3</accession>
<comment type="caution">
    <text evidence="2">The sequence shown here is derived from an EMBL/GenBank/DDBJ whole genome shotgun (WGS) entry which is preliminary data.</text>
</comment>
<proteinExistence type="predicted"/>
<dbReference type="OrthoDB" id="10583564at2759"/>
<evidence type="ECO:0000313" key="3">
    <source>
        <dbReference type="Proteomes" id="UP000321518"/>
    </source>
</evidence>
<evidence type="ECO:0000313" key="2">
    <source>
        <dbReference type="EMBL" id="GEM06544.1"/>
    </source>
</evidence>
<sequence>MTLERGANPFARGTDGRAVSWVLDSVKNPAERQCFVEESQQAKQVWKAGEKYEIAADIQEWIKQTLALIEEEKREALEQADRETFVQSPQEDEPSAVRASPTATPPPAKRPRLEAPAPAPVSQLASQSESLPDYDEVVMGVKAEPVESRLPPPKPPAATQGTSPPKRLDGTVVEPAQASFKDLKSTRNLSSSLPFPVLCPVLRPSLYL</sequence>
<evidence type="ECO:0000256" key="1">
    <source>
        <dbReference type="SAM" id="MobiDB-lite"/>
    </source>
</evidence>
<dbReference type="AlphaFoldDB" id="A0A511KAT3"/>
<organism evidence="2 3">
    <name type="scientific">Rhodotorula toruloides</name>
    <name type="common">Yeast</name>
    <name type="synonym">Rhodosporidium toruloides</name>
    <dbReference type="NCBI Taxonomy" id="5286"/>
    <lineage>
        <taxon>Eukaryota</taxon>
        <taxon>Fungi</taxon>
        <taxon>Dikarya</taxon>
        <taxon>Basidiomycota</taxon>
        <taxon>Pucciniomycotina</taxon>
        <taxon>Microbotryomycetes</taxon>
        <taxon>Sporidiobolales</taxon>
        <taxon>Sporidiobolaceae</taxon>
        <taxon>Rhodotorula</taxon>
    </lineage>
</organism>
<reference evidence="2 3" key="1">
    <citation type="submission" date="2019-07" db="EMBL/GenBank/DDBJ databases">
        <title>Rhodotorula toruloides NBRC10032 genome sequencing.</title>
        <authorList>
            <person name="Shida Y."/>
            <person name="Takaku H."/>
            <person name="Ogasawara W."/>
            <person name="Mori K."/>
        </authorList>
    </citation>
    <scope>NUCLEOTIDE SEQUENCE [LARGE SCALE GENOMIC DNA]</scope>
    <source>
        <strain evidence="2 3">NBRC10032</strain>
    </source>
</reference>
<dbReference type="Proteomes" id="UP000321518">
    <property type="component" value="Unassembled WGS sequence"/>
</dbReference>